<organism evidence="4">
    <name type="scientific">marine sediment metagenome</name>
    <dbReference type="NCBI Taxonomy" id="412755"/>
    <lineage>
        <taxon>unclassified sequences</taxon>
        <taxon>metagenomes</taxon>
        <taxon>ecological metagenomes</taxon>
    </lineage>
</organism>
<evidence type="ECO:0000256" key="2">
    <source>
        <dbReference type="ARBA" id="ARBA00022695"/>
    </source>
</evidence>
<protein>
    <recommendedName>
        <fullName evidence="3">Nucleotidyl transferase domain-containing protein</fullName>
    </recommendedName>
</protein>
<feature type="non-terminal residue" evidence="4">
    <location>
        <position position="66"/>
    </location>
</feature>
<dbReference type="PANTHER" id="PTHR43584:SF8">
    <property type="entry name" value="N-ACETYLMURAMATE ALPHA-1-PHOSPHATE URIDYLYLTRANSFERASE"/>
    <property type="match status" value="1"/>
</dbReference>
<keyword evidence="2" id="KW-0548">Nucleotidyltransferase</keyword>
<evidence type="ECO:0000313" key="4">
    <source>
        <dbReference type="EMBL" id="GAI04033.1"/>
    </source>
</evidence>
<reference evidence="4" key="1">
    <citation type="journal article" date="2014" name="Front. Microbiol.">
        <title>High frequency of phylogenetically diverse reductive dehalogenase-homologous genes in deep subseafloor sedimentary metagenomes.</title>
        <authorList>
            <person name="Kawai M."/>
            <person name="Futagami T."/>
            <person name="Toyoda A."/>
            <person name="Takaki Y."/>
            <person name="Nishi S."/>
            <person name="Hori S."/>
            <person name="Arai W."/>
            <person name="Tsubouchi T."/>
            <person name="Morono Y."/>
            <person name="Uchiyama I."/>
            <person name="Ito T."/>
            <person name="Fujiyama A."/>
            <person name="Inagaki F."/>
            <person name="Takami H."/>
        </authorList>
    </citation>
    <scope>NUCLEOTIDE SEQUENCE</scope>
    <source>
        <strain evidence="4">Expedition CK06-06</strain>
    </source>
</reference>
<gene>
    <name evidence="4" type="ORF">S06H3_23050</name>
</gene>
<dbReference type="InterPro" id="IPR005835">
    <property type="entry name" value="NTP_transferase_dom"/>
</dbReference>
<dbReference type="PANTHER" id="PTHR43584">
    <property type="entry name" value="NUCLEOTIDYL TRANSFERASE"/>
    <property type="match status" value="1"/>
</dbReference>
<dbReference type="InterPro" id="IPR050065">
    <property type="entry name" value="GlmU-like"/>
</dbReference>
<dbReference type="Gene3D" id="3.90.550.10">
    <property type="entry name" value="Spore Coat Polysaccharide Biosynthesis Protein SpsA, Chain A"/>
    <property type="match status" value="1"/>
</dbReference>
<dbReference type="EMBL" id="BARV01012449">
    <property type="protein sequence ID" value="GAI04033.1"/>
    <property type="molecule type" value="Genomic_DNA"/>
</dbReference>
<feature type="domain" description="Nucleotidyl transferase" evidence="3">
    <location>
        <begin position="2"/>
        <end position="55"/>
    </location>
</feature>
<accession>X1KBP8</accession>
<comment type="caution">
    <text evidence="4">The sequence shown here is derived from an EMBL/GenBank/DDBJ whole genome shotgun (WGS) entry which is preliminary data.</text>
</comment>
<dbReference type="InterPro" id="IPR029044">
    <property type="entry name" value="Nucleotide-diphossugar_trans"/>
</dbReference>
<evidence type="ECO:0000259" key="3">
    <source>
        <dbReference type="Pfam" id="PF00483"/>
    </source>
</evidence>
<dbReference type="GO" id="GO:0016779">
    <property type="term" value="F:nucleotidyltransferase activity"/>
    <property type="evidence" value="ECO:0007669"/>
    <property type="project" value="UniProtKB-KW"/>
</dbReference>
<name>X1KBP8_9ZZZZ</name>
<dbReference type="SUPFAM" id="SSF53448">
    <property type="entry name" value="Nucleotide-diphospho-sugar transferases"/>
    <property type="match status" value="1"/>
</dbReference>
<proteinExistence type="predicted"/>
<evidence type="ECO:0000256" key="1">
    <source>
        <dbReference type="ARBA" id="ARBA00022679"/>
    </source>
</evidence>
<keyword evidence="1" id="KW-0808">Transferase</keyword>
<dbReference type="AlphaFoldDB" id="X1KBP8"/>
<sequence>MKAIILAAGEGSRMRPLTYTRPKVMLPIANKPILEHLLVEASQAGIREFIFIVGYCDEQVRGYFNA</sequence>
<dbReference type="Pfam" id="PF00483">
    <property type="entry name" value="NTP_transferase"/>
    <property type="match status" value="1"/>
</dbReference>